<dbReference type="Gene3D" id="1.10.287.130">
    <property type="match status" value="1"/>
</dbReference>
<gene>
    <name evidence="11" type="ORF">SAMN02745216_00278</name>
</gene>
<feature type="transmembrane region" description="Helical" evidence="9">
    <location>
        <begin position="148"/>
        <end position="169"/>
    </location>
</feature>
<evidence type="ECO:0000256" key="4">
    <source>
        <dbReference type="ARBA" id="ARBA00022679"/>
    </source>
</evidence>
<dbReference type="CDD" id="cd00082">
    <property type="entry name" value="HisKA"/>
    <property type="match status" value="1"/>
</dbReference>
<evidence type="ECO:0000259" key="10">
    <source>
        <dbReference type="PROSITE" id="PS50109"/>
    </source>
</evidence>
<keyword evidence="7" id="KW-0067">ATP-binding</keyword>
<evidence type="ECO:0000256" key="6">
    <source>
        <dbReference type="ARBA" id="ARBA00022777"/>
    </source>
</evidence>
<comment type="catalytic activity">
    <reaction evidence="1">
        <text>ATP + protein L-histidine = ADP + protein N-phospho-L-histidine.</text>
        <dbReference type="EC" id="2.7.13.3"/>
    </reaction>
</comment>
<keyword evidence="8" id="KW-0902">Two-component regulatory system</keyword>
<evidence type="ECO:0000256" key="1">
    <source>
        <dbReference type="ARBA" id="ARBA00000085"/>
    </source>
</evidence>
<keyword evidence="9" id="KW-0812">Transmembrane</keyword>
<feature type="transmembrane region" description="Helical" evidence="9">
    <location>
        <begin position="108"/>
        <end position="128"/>
    </location>
</feature>
<feature type="domain" description="Histidine kinase" evidence="10">
    <location>
        <begin position="202"/>
        <end position="410"/>
    </location>
</feature>
<proteinExistence type="predicted"/>
<reference evidence="12" key="1">
    <citation type="submission" date="2016-11" db="EMBL/GenBank/DDBJ databases">
        <authorList>
            <person name="Varghese N."/>
            <person name="Submissions S."/>
        </authorList>
    </citation>
    <scope>NUCLEOTIDE SEQUENCE [LARGE SCALE GENOMIC DNA]</scope>
    <source>
        <strain evidence="12">DSM 16219</strain>
    </source>
</reference>
<sequence>MLLRVVFTTLLLGATIVAQWQDPPLDATPPLLVLYGIIAGTYLLTFFYALLFSTIPLHIFSYVQLALDTVLVTLVIYVTGGYSSVFSFLYLVIIIYSSLFLQRNGTVIIAALCSIQYGLLIDLEYFGLLEAFDKGAGISTGEVPWNQIVFKILMTTVACFLVAGLSSLLSEQEYKTRQELRSVRQHMQRVEKMAAIGEMAARLTHEIKNPLAALVGSVRLLHDDLVLEPANEKLMRIILREADRLGDLVNEFLQFARPVPKNPTPICLANHLNEIVELFRRDRMAADRLTIDVKLDPSHWIAMDASHLRQVIWNFLLNSAQAIESEGHVTIITEAVDNETIAIRVKDDGSGIDENTMKSLFEPFFTTKSQGSGLGLCVVYRILEAYGFLLDVDSVPEKGSTFSVMARRAAPPVSAPD</sequence>
<keyword evidence="6 11" id="KW-0418">Kinase</keyword>
<dbReference type="Proteomes" id="UP000183994">
    <property type="component" value="Unassembled WGS sequence"/>
</dbReference>
<organism evidence="11 12">
    <name type="scientific">Desulfatibacillum alkenivorans DSM 16219</name>
    <dbReference type="NCBI Taxonomy" id="1121393"/>
    <lineage>
        <taxon>Bacteria</taxon>
        <taxon>Pseudomonadati</taxon>
        <taxon>Thermodesulfobacteriota</taxon>
        <taxon>Desulfobacteria</taxon>
        <taxon>Desulfobacterales</taxon>
        <taxon>Desulfatibacillaceae</taxon>
        <taxon>Desulfatibacillum</taxon>
    </lineage>
</organism>
<keyword evidence="3" id="KW-0597">Phosphoprotein</keyword>
<dbReference type="AlphaFoldDB" id="A0A1M6CMU6"/>
<evidence type="ECO:0000256" key="5">
    <source>
        <dbReference type="ARBA" id="ARBA00022741"/>
    </source>
</evidence>
<dbReference type="GO" id="GO:0000155">
    <property type="term" value="F:phosphorelay sensor kinase activity"/>
    <property type="evidence" value="ECO:0007669"/>
    <property type="project" value="InterPro"/>
</dbReference>
<dbReference type="SMART" id="SM00387">
    <property type="entry name" value="HATPase_c"/>
    <property type="match status" value="1"/>
</dbReference>
<dbReference type="SMART" id="SM00388">
    <property type="entry name" value="HisKA"/>
    <property type="match status" value="1"/>
</dbReference>
<keyword evidence="12" id="KW-1185">Reference proteome</keyword>
<dbReference type="PANTHER" id="PTHR43065:SF10">
    <property type="entry name" value="PEROXIDE STRESS-ACTIVATED HISTIDINE KINASE MAK3"/>
    <property type="match status" value="1"/>
</dbReference>
<evidence type="ECO:0000256" key="8">
    <source>
        <dbReference type="ARBA" id="ARBA00023012"/>
    </source>
</evidence>
<name>A0A1M6CMU6_9BACT</name>
<feature type="transmembrane region" description="Helical" evidence="9">
    <location>
        <begin position="34"/>
        <end position="52"/>
    </location>
</feature>
<accession>A0A1M6CMU6</accession>
<dbReference type="InterPro" id="IPR003661">
    <property type="entry name" value="HisK_dim/P_dom"/>
</dbReference>
<dbReference type="Pfam" id="PF02518">
    <property type="entry name" value="HATPase_c"/>
    <property type="match status" value="1"/>
</dbReference>
<dbReference type="SUPFAM" id="SSF55874">
    <property type="entry name" value="ATPase domain of HSP90 chaperone/DNA topoisomerase II/histidine kinase"/>
    <property type="match status" value="1"/>
</dbReference>
<keyword evidence="9" id="KW-0472">Membrane</keyword>
<dbReference type="InterPro" id="IPR036890">
    <property type="entry name" value="HATPase_C_sf"/>
</dbReference>
<dbReference type="InterPro" id="IPR003594">
    <property type="entry name" value="HATPase_dom"/>
</dbReference>
<dbReference type="PRINTS" id="PR00344">
    <property type="entry name" value="BCTRLSENSOR"/>
</dbReference>
<evidence type="ECO:0000256" key="9">
    <source>
        <dbReference type="SAM" id="Phobius"/>
    </source>
</evidence>
<dbReference type="OrthoDB" id="9773941at2"/>
<dbReference type="STRING" id="1121393.SAMN02745216_00278"/>
<keyword evidence="4" id="KW-0808">Transferase</keyword>
<dbReference type="GO" id="GO:0005524">
    <property type="term" value="F:ATP binding"/>
    <property type="evidence" value="ECO:0007669"/>
    <property type="project" value="UniProtKB-KW"/>
</dbReference>
<dbReference type="RefSeq" id="WP_073472122.1">
    <property type="nucleotide sequence ID" value="NZ_FQZU01000001.1"/>
</dbReference>
<dbReference type="SUPFAM" id="SSF47384">
    <property type="entry name" value="Homodimeric domain of signal transducing histidine kinase"/>
    <property type="match status" value="1"/>
</dbReference>
<evidence type="ECO:0000256" key="3">
    <source>
        <dbReference type="ARBA" id="ARBA00022553"/>
    </source>
</evidence>
<dbReference type="PROSITE" id="PS50109">
    <property type="entry name" value="HIS_KIN"/>
    <property type="match status" value="1"/>
</dbReference>
<dbReference type="EC" id="2.7.13.3" evidence="2"/>
<evidence type="ECO:0000313" key="11">
    <source>
        <dbReference type="EMBL" id="SHI62171.1"/>
    </source>
</evidence>
<dbReference type="InterPro" id="IPR004358">
    <property type="entry name" value="Sig_transdc_His_kin-like_C"/>
</dbReference>
<dbReference type="Pfam" id="PF25323">
    <property type="entry name" value="6TM_PilS"/>
    <property type="match status" value="1"/>
</dbReference>
<protein>
    <recommendedName>
        <fullName evidence="2">histidine kinase</fullName>
        <ecNumber evidence="2">2.7.13.3</ecNumber>
    </recommendedName>
</protein>
<keyword evidence="9" id="KW-1133">Transmembrane helix</keyword>
<dbReference type="InterPro" id="IPR036097">
    <property type="entry name" value="HisK_dim/P_sf"/>
</dbReference>
<evidence type="ECO:0000313" key="12">
    <source>
        <dbReference type="Proteomes" id="UP000183994"/>
    </source>
</evidence>
<evidence type="ECO:0000256" key="2">
    <source>
        <dbReference type="ARBA" id="ARBA00012438"/>
    </source>
</evidence>
<dbReference type="InterPro" id="IPR005467">
    <property type="entry name" value="His_kinase_dom"/>
</dbReference>
<dbReference type="EMBL" id="FQZU01000001">
    <property type="protein sequence ID" value="SHI62171.1"/>
    <property type="molecule type" value="Genomic_DNA"/>
</dbReference>
<feature type="transmembrane region" description="Helical" evidence="9">
    <location>
        <begin position="84"/>
        <end position="101"/>
    </location>
</feature>
<dbReference type="PANTHER" id="PTHR43065">
    <property type="entry name" value="SENSOR HISTIDINE KINASE"/>
    <property type="match status" value="1"/>
</dbReference>
<evidence type="ECO:0000256" key="7">
    <source>
        <dbReference type="ARBA" id="ARBA00022840"/>
    </source>
</evidence>
<keyword evidence="5" id="KW-0547">Nucleotide-binding</keyword>
<dbReference type="Gene3D" id="3.30.565.10">
    <property type="entry name" value="Histidine kinase-like ATPase, C-terminal domain"/>
    <property type="match status" value="1"/>
</dbReference>
<dbReference type="Pfam" id="PF00512">
    <property type="entry name" value="HisKA"/>
    <property type="match status" value="1"/>
</dbReference>